<dbReference type="EMBL" id="JABFTP020000185">
    <property type="protein sequence ID" value="KAL3288074.1"/>
    <property type="molecule type" value="Genomic_DNA"/>
</dbReference>
<reference evidence="1 2" key="1">
    <citation type="journal article" date="2021" name="BMC Biol.">
        <title>Horizontally acquired antibacterial genes associated with adaptive radiation of ladybird beetles.</title>
        <authorList>
            <person name="Li H.S."/>
            <person name="Tang X.F."/>
            <person name="Huang Y.H."/>
            <person name="Xu Z.Y."/>
            <person name="Chen M.L."/>
            <person name="Du X.Y."/>
            <person name="Qiu B.Y."/>
            <person name="Chen P.T."/>
            <person name="Zhang W."/>
            <person name="Slipinski A."/>
            <person name="Escalona H.E."/>
            <person name="Waterhouse R.M."/>
            <person name="Zwick A."/>
            <person name="Pang H."/>
        </authorList>
    </citation>
    <scope>NUCLEOTIDE SEQUENCE [LARGE SCALE GENOMIC DNA]</scope>
    <source>
        <strain evidence="1">SYSU2018</strain>
    </source>
</reference>
<evidence type="ECO:0000313" key="1">
    <source>
        <dbReference type="EMBL" id="KAL3288074.1"/>
    </source>
</evidence>
<dbReference type="AlphaFoldDB" id="A0ABD2PAW4"/>
<gene>
    <name evidence="1" type="ORF">HHI36_002525</name>
</gene>
<sequence length="112" mass="12955">MHEDGNWRIVPGVLWARYIQVFFCQGPENISCLSPLNFINALREGEFFILLENIVSYYAYFKSDLVDPHSSRELKASSILFEGRDRVNSFFLFNSGGISTLERVDDRKETPL</sequence>
<keyword evidence="2" id="KW-1185">Reference proteome</keyword>
<organism evidence="1 2">
    <name type="scientific">Cryptolaemus montrouzieri</name>
    <dbReference type="NCBI Taxonomy" id="559131"/>
    <lineage>
        <taxon>Eukaryota</taxon>
        <taxon>Metazoa</taxon>
        <taxon>Ecdysozoa</taxon>
        <taxon>Arthropoda</taxon>
        <taxon>Hexapoda</taxon>
        <taxon>Insecta</taxon>
        <taxon>Pterygota</taxon>
        <taxon>Neoptera</taxon>
        <taxon>Endopterygota</taxon>
        <taxon>Coleoptera</taxon>
        <taxon>Polyphaga</taxon>
        <taxon>Cucujiformia</taxon>
        <taxon>Coccinelloidea</taxon>
        <taxon>Coccinellidae</taxon>
        <taxon>Scymninae</taxon>
        <taxon>Scymnini</taxon>
        <taxon>Cryptolaemus</taxon>
    </lineage>
</organism>
<evidence type="ECO:0008006" key="3">
    <source>
        <dbReference type="Google" id="ProtNLM"/>
    </source>
</evidence>
<name>A0ABD2PAW4_9CUCU</name>
<proteinExistence type="predicted"/>
<comment type="caution">
    <text evidence="1">The sequence shown here is derived from an EMBL/GenBank/DDBJ whole genome shotgun (WGS) entry which is preliminary data.</text>
</comment>
<protein>
    <recommendedName>
        <fullName evidence="3">Maturase K</fullName>
    </recommendedName>
</protein>
<evidence type="ECO:0000313" key="2">
    <source>
        <dbReference type="Proteomes" id="UP001516400"/>
    </source>
</evidence>
<dbReference type="Proteomes" id="UP001516400">
    <property type="component" value="Unassembled WGS sequence"/>
</dbReference>
<accession>A0ABD2PAW4</accession>